<dbReference type="RefSeq" id="WP_174497939.1">
    <property type="nucleotide sequence ID" value="NZ_CADDWK010000023.1"/>
</dbReference>
<dbReference type="PANTHER" id="PTHR30460">
    <property type="entry name" value="MODERATE CONDUCTANCE MECHANOSENSITIVE CHANNEL YBIO"/>
    <property type="match status" value="1"/>
</dbReference>
<dbReference type="InterPro" id="IPR011014">
    <property type="entry name" value="MscS_channel_TM-2"/>
</dbReference>
<keyword evidence="11" id="KW-1185">Reference proteome</keyword>
<dbReference type="Gene3D" id="1.10.287.1260">
    <property type="match status" value="1"/>
</dbReference>
<keyword evidence="5 7" id="KW-1133">Transmembrane helix</keyword>
<dbReference type="InterPro" id="IPR045276">
    <property type="entry name" value="YbiO_bact"/>
</dbReference>
<feature type="transmembrane region" description="Helical" evidence="7">
    <location>
        <begin position="66"/>
        <end position="85"/>
    </location>
</feature>
<feature type="domain" description="Mechanosensitive ion channel MscS" evidence="8">
    <location>
        <begin position="108"/>
        <end position="172"/>
    </location>
</feature>
<accession>A0A841QAI5</accession>
<comment type="similarity">
    <text evidence="2">Belongs to the MscS (TC 1.A.23) family.</text>
</comment>
<dbReference type="Gene3D" id="3.30.70.100">
    <property type="match status" value="1"/>
</dbReference>
<dbReference type="PANTHER" id="PTHR30460:SF1">
    <property type="entry name" value="MECHANOSENSITIVE ION CHANNEL"/>
    <property type="match status" value="1"/>
</dbReference>
<keyword evidence="4 7" id="KW-0812">Transmembrane</keyword>
<evidence type="ECO:0000313" key="11">
    <source>
        <dbReference type="Proteomes" id="UP000581688"/>
    </source>
</evidence>
<dbReference type="GO" id="GO:0008381">
    <property type="term" value="F:mechanosensitive monoatomic ion channel activity"/>
    <property type="evidence" value="ECO:0007669"/>
    <property type="project" value="InterPro"/>
</dbReference>
<sequence>MVEFFQTIEYYWDLVYQYKFTKLIIGAILIYFVVKLIKRFVHSFFKRTNLIEERQEQTLESMINSIVQYVATFGYIIYILVIFGIPVGNLLAGAGIVGIVVGLGAQSLIKDFLSGIFFLYEKQLHKGDFITVNNTFHGTVEDIGLRFLKIREWSGKLLTISNGEISTIHNFNFNQMRVIEKVTTSFYESPDKVMDALEQACIDLNRELHSHLIKNTQQEPIEKFQIYGMSALNDQFRGYEFTIIGLVNDSTYFTAAKNARLIIARTLYQNGIQMAMQHVDVRSTPES</sequence>
<evidence type="ECO:0000256" key="6">
    <source>
        <dbReference type="ARBA" id="ARBA00023136"/>
    </source>
</evidence>
<dbReference type="AlphaFoldDB" id="A0A841QAI5"/>
<evidence type="ECO:0000313" key="10">
    <source>
        <dbReference type="EMBL" id="MBB6455385.1"/>
    </source>
</evidence>
<evidence type="ECO:0000256" key="7">
    <source>
        <dbReference type="SAM" id="Phobius"/>
    </source>
</evidence>
<evidence type="ECO:0000259" key="8">
    <source>
        <dbReference type="Pfam" id="PF00924"/>
    </source>
</evidence>
<proteinExistence type="inferred from homology"/>
<dbReference type="EMBL" id="JACHGH010000020">
    <property type="protein sequence ID" value="MBB6455385.1"/>
    <property type="molecule type" value="Genomic_DNA"/>
</dbReference>
<dbReference type="SUPFAM" id="SSF50182">
    <property type="entry name" value="Sm-like ribonucleoproteins"/>
    <property type="match status" value="1"/>
</dbReference>
<comment type="subcellular location">
    <subcellularLocation>
        <location evidence="1">Cell membrane</location>
        <topology evidence="1">Multi-pass membrane protein</topology>
    </subcellularLocation>
</comment>
<feature type="transmembrane region" description="Helical" evidence="7">
    <location>
        <begin position="91"/>
        <end position="109"/>
    </location>
</feature>
<evidence type="ECO:0000256" key="4">
    <source>
        <dbReference type="ARBA" id="ARBA00022692"/>
    </source>
</evidence>
<gene>
    <name evidence="10" type="ORF">HNQ94_003885</name>
</gene>
<evidence type="ECO:0000256" key="1">
    <source>
        <dbReference type="ARBA" id="ARBA00004651"/>
    </source>
</evidence>
<dbReference type="Pfam" id="PF00924">
    <property type="entry name" value="MS_channel_2nd"/>
    <property type="match status" value="1"/>
</dbReference>
<dbReference type="Proteomes" id="UP000581688">
    <property type="component" value="Unassembled WGS sequence"/>
</dbReference>
<dbReference type="InterPro" id="IPR006685">
    <property type="entry name" value="MscS_channel_2nd"/>
</dbReference>
<reference evidence="10 11" key="1">
    <citation type="submission" date="2020-08" db="EMBL/GenBank/DDBJ databases">
        <title>Genomic Encyclopedia of Type Strains, Phase IV (KMG-IV): sequencing the most valuable type-strain genomes for metagenomic binning, comparative biology and taxonomic classification.</title>
        <authorList>
            <person name="Goeker M."/>
        </authorList>
    </citation>
    <scope>NUCLEOTIDE SEQUENCE [LARGE SCALE GENOMIC DNA]</scope>
    <source>
        <strain evidence="10 11">DSM 19612</strain>
    </source>
</reference>
<organism evidence="10 11">
    <name type="scientific">Salirhabdus euzebyi</name>
    <dbReference type="NCBI Taxonomy" id="394506"/>
    <lineage>
        <taxon>Bacteria</taxon>
        <taxon>Bacillati</taxon>
        <taxon>Bacillota</taxon>
        <taxon>Bacilli</taxon>
        <taxon>Bacillales</taxon>
        <taxon>Bacillaceae</taxon>
        <taxon>Salirhabdus</taxon>
    </lineage>
</organism>
<comment type="caution">
    <text evidence="10">The sequence shown here is derived from an EMBL/GenBank/DDBJ whole genome shotgun (WGS) entry which is preliminary data.</text>
</comment>
<keyword evidence="3" id="KW-1003">Cell membrane</keyword>
<feature type="transmembrane region" description="Helical" evidence="7">
    <location>
        <begin position="20"/>
        <end position="37"/>
    </location>
</feature>
<dbReference type="SUPFAM" id="SSF82861">
    <property type="entry name" value="Mechanosensitive channel protein MscS (YggB), transmembrane region"/>
    <property type="match status" value="1"/>
</dbReference>
<evidence type="ECO:0000256" key="5">
    <source>
        <dbReference type="ARBA" id="ARBA00022989"/>
    </source>
</evidence>
<dbReference type="Pfam" id="PF21088">
    <property type="entry name" value="MS_channel_1st"/>
    <property type="match status" value="1"/>
</dbReference>
<dbReference type="InterPro" id="IPR049142">
    <property type="entry name" value="MS_channel_1st"/>
</dbReference>
<evidence type="ECO:0000256" key="3">
    <source>
        <dbReference type="ARBA" id="ARBA00022475"/>
    </source>
</evidence>
<feature type="domain" description="Mechanosensitive ion channel transmembrane helices 2/3" evidence="9">
    <location>
        <begin position="76"/>
        <end position="106"/>
    </location>
</feature>
<name>A0A841QAI5_9BACI</name>
<keyword evidence="6 7" id="KW-0472">Membrane</keyword>
<evidence type="ECO:0000256" key="2">
    <source>
        <dbReference type="ARBA" id="ARBA00008017"/>
    </source>
</evidence>
<evidence type="ECO:0000259" key="9">
    <source>
        <dbReference type="Pfam" id="PF21088"/>
    </source>
</evidence>
<dbReference type="GO" id="GO:0005886">
    <property type="term" value="C:plasma membrane"/>
    <property type="evidence" value="ECO:0007669"/>
    <property type="project" value="UniProtKB-SubCell"/>
</dbReference>
<dbReference type="InterPro" id="IPR010920">
    <property type="entry name" value="LSM_dom_sf"/>
</dbReference>
<dbReference type="InterPro" id="IPR023408">
    <property type="entry name" value="MscS_beta-dom_sf"/>
</dbReference>
<protein>
    <submittedName>
        <fullName evidence="10">Small-conductance mechanosensitive channel</fullName>
    </submittedName>
</protein>
<dbReference type="Gene3D" id="2.30.30.60">
    <property type="match status" value="1"/>
</dbReference>